<dbReference type="PROSITE" id="PS51257">
    <property type="entry name" value="PROKAR_LIPOPROTEIN"/>
    <property type="match status" value="1"/>
</dbReference>
<dbReference type="EMBL" id="JAGQHS010000190">
    <property type="protein sequence ID" value="MCA9758599.1"/>
    <property type="molecule type" value="Genomic_DNA"/>
</dbReference>
<organism evidence="2 3">
    <name type="scientific">Eiseniibacteriota bacterium</name>
    <dbReference type="NCBI Taxonomy" id="2212470"/>
    <lineage>
        <taxon>Bacteria</taxon>
        <taxon>Candidatus Eiseniibacteriota</taxon>
    </lineage>
</organism>
<evidence type="ECO:0000313" key="3">
    <source>
        <dbReference type="Proteomes" id="UP000739538"/>
    </source>
</evidence>
<evidence type="ECO:0000313" key="2">
    <source>
        <dbReference type="EMBL" id="MCA9758599.1"/>
    </source>
</evidence>
<protein>
    <recommendedName>
        <fullName evidence="4">Lipoprotein</fullName>
    </recommendedName>
</protein>
<dbReference type="Proteomes" id="UP000739538">
    <property type="component" value="Unassembled WGS sequence"/>
</dbReference>
<feature type="signal peptide" evidence="1">
    <location>
        <begin position="1"/>
        <end position="20"/>
    </location>
</feature>
<accession>A0A956SGH3</accession>
<sequence length="278" mass="28680">MKYSKLRMVGVLVCLLPAAAWVGCGGDDSTTDPVVEDPGGITDGEAEVAGQMTMMTSILYQIGTVSNVAAQETMVAVNGGRSGLTGECPAAQVNSFSVNELQMDLDYGDGCTSEYGYSASGKLEIALYVSSVKDSVAVTFDAFQVEGYSLDGDLGVVGKGTEWVYSFTGVVGGLYSLDMEYGVSLDGNGTPTDPSDDTATISGAGSVSLGPLYVALDIDESLVFETTCAHPTDGVLVYTMTTTDGSQVTQVDYGTGDCCTADATTTGDRNGTVDLCEP</sequence>
<feature type="chain" id="PRO_5037099135" description="Lipoprotein" evidence="1">
    <location>
        <begin position="21"/>
        <end position="278"/>
    </location>
</feature>
<reference evidence="2" key="1">
    <citation type="submission" date="2020-04" db="EMBL/GenBank/DDBJ databases">
        <authorList>
            <person name="Zhang T."/>
        </authorList>
    </citation>
    <scope>NUCLEOTIDE SEQUENCE</scope>
    <source>
        <strain evidence="2">HKST-UBA02</strain>
    </source>
</reference>
<proteinExistence type="predicted"/>
<reference evidence="2" key="2">
    <citation type="journal article" date="2021" name="Microbiome">
        <title>Successional dynamics and alternative stable states in a saline activated sludge microbial community over 9 years.</title>
        <authorList>
            <person name="Wang Y."/>
            <person name="Ye J."/>
            <person name="Ju F."/>
            <person name="Liu L."/>
            <person name="Boyd J.A."/>
            <person name="Deng Y."/>
            <person name="Parks D.H."/>
            <person name="Jiang X."/>
            <person name="Yin X."/>
            <person name="Woodcroft B.J."/>
            <person name="Tyson G.W."/>
            <person name="Hugenholtz P."/>
            <person name="Polz M.F."/>
            <person name="Zhang T."/>
        </authorList>
    </citation>
    <scope>NUCLEOTIDE SEQUENCE</scope>
    <source>
        <strain evidence="2">HKST-UBA02</strain>
    </source>
</reference>
<comment type="caution">
    <text evidence="2">The sequence shown here is derived from an EMBL/GenBank/DDBJ whole genome shotgun (WGS) entry which is preliminary data.</text>
</comment>
<gene>
    <name evidence="2" type="ORF">KDA27_22575</name>
</gene>
<name>A0A956SGH3_UNCEI</name>
<evidence type="ECO:0008006" key="4">
    <source>
        <dbReference type="Google" id="ProtNLM"/>
    </source>
</evidence>
<keyword evidence="1" id="KW-0732">Signal</keyword>
<evidence type="ECO:0000256" key="1">
    <source>
        <dbReference type="SAM" id="SignalP"/>
    </source>
</evidence>
<dbReference type="AlphaFoldDB" id="A0A956SGH3"/>